<accession>A0A075BUQ7</accession>
<keyword evidence="2" id="KW-1185">Reference proteome</keyword>
<proteinExistence type="predicted"/>
<sequence>MKPLHKLGKYHNLEKLNSIATNPCYTVKFPIRHNDVTPFYDEYDYSYTLWATLGVEWHVDVIDEDRKYSIVLVIESDCYELYASPVNHNTLDKLLKTDYFRSMDERIDNLLVRRKDTQRLTLKAGDILLLDIACYHKLENTRKTKDPFIFISLDIDFIPRVKEAIKVVNYFVHDFCN</sequence>
<organism evidence="1 2">
    <name type="scientific">Microcystis phage MaMV-DC</name>
    <dbReference type="NCBI Taxonomy" id="1357715"/>
    <lineage>
        <taxon>Viruses</taxon>
        <taxon>Duplodnaviria</taxon>
        <taxon>Heunggongvirae</taxon>
        <taxon>Uroviricota</taxon>
        <taxon>Caudoviricetes</taxon>
        <taxon>Fukuivirus</taxon>
        <taxon>Fukuivirus MVDC</taxon>
    </lineage>
</organism>
<dbReference type="GeneID" id="26643213"/>
<dbReference type="Proteomes" id="UP000028567">
    <property type="component" value="Segment"/>
</dbReference>
<evidence type="ECO:0000313" key="2">
    <source>
        <dbReference type="Proteomes" id="UP000028567"/>
    </source>
</evidence>
<dbReference type="EMBL" id="KF356199">
    <property type="protein sequence ID" value="AGR48600.1"/>
    <property type="molecule type" value="Genomic_DNA"/>
</dbReference>
<reference evidence="1 2" key="1">
    <citation type="submission" date="2013-07" db="EMBL/GenBank/DDBJ databases">
        <title>Sequencing and analysis of the complete genome of Microcystis aeruginosa phage MaMV-DC.</title>
        <authorList>
            <person name="Ou T."/>
            <person name="Li S.H."/>
            <person name="Zhang Q.Y."/>
        </authorList>
    </citation>
    <scope>NUCLEOTIDE SEQUENCE [LARGE SCALE GENOMIC DNA]</scope>
</reference>
<name>A0A075BUQ7_9CAUD</name>
<dbReference type="KEGG" id="vg:26643213"/>
<dbReference type="RefSeq" id="YP_009217719.1">
    <property type="nucleotide sequence ID" value="NC_029002.1"/>
</dbReference>
<gene>
    <name evidence="1" type="ORF">MaMVDC_35</name>
</gene>
<evidence type="ECO:0000313" key="1">
    <source>
        <dbReference type="EMBL" id="AGR48600.1"/>
    </source>
</evidence>
<protein>
    <submittedName>
        <fullName evidence="1">Uncharacterized protein</fullName>
    </submittedName>
</protein>